<evidence type="ECO:0000256" key="1">
    <source>
        <dbReference type="SAM" id="MobiDB-lite"/>
    </source>
</evidence>
<reference evidence="2" key="5">
    <citation type="journal article" date="2021" name="G3 (Bethesda)">
        <title>Aegilops tauschii genome assembly Aet v5.0 features greater sequence contiguity and improved annotation.</title>
        <authorList>
            <person name="Wang L."/>
            <person name="Zhu T."/>
            <person name="Rodriguez J.C."/>
            <person name="Deal K.R."/>
            <person name="Dubcovsky J."/>
            <person name="McGuire P.E."/>
            <person name="Lux T."/>
            <person name="Spannagl M."/>
            <person name="Mayer K.F.X."/>
            <person name="Baldrich P."/>
            <person name="Meyers B.C."/>
            <person name="Huo N."/>
            <person name="Gu Y.Q."/>
            <person name="Zhou H."/>
            <person name="Devos K.M."/>
            <person name="Bennetzen J.L."/>
            <person name="Unver T."/>
            <person name="Budak H."/>
            <person name="Gulick P.J."/>
            <person name="Galiba G."/>
            <person name="Kalapos B."/>
            <person name="Nelson D.R."/>
            <person name="Li P."/>
            <person name="You F.M."/>
            <person name="Luo M.C."/>
            <person name="Dvorak J."/>
        </authorList>
    </citation>
    <scope>NUCLEOTIDE SEQUENCE [LARGE SCALE GENOMIC DNA]</scope>
    <source>
        <strain evidence="2">cv. AL8/78</strain>
    </source>
</reference>
<accession>A0A453MW25</accession>
<dbReference type="AlphaFoldDB" id="A0A453MW25"/>
<dbReference type="Gramene" id="AET6Gv20111900.11">
    <property type="protein sequence ID" value="AET6Gv20111900.11"/>
    <property type="gene ID" value="AET6Gv20111900"/>
</dbReference>
<sequence>RERTLARHGGGSLGRPGATGRRDDGRRRRRRRPGLEEFLIGGAGDGGEDSLAAFCDGGLGIEDVSGGDSGLGHSNFGKRC</sequence>
<protein>
    <submittedName>
        <fullName evidence="2">Uncharacterized protein</fullName>
    </submittedName>
</protein>
<dbReference type="Proteomes" id="UP000015105">
    <property type="component" value="Chromosome 6D"/>
</dbReference>
<reference evidence="2" key="3">
    <citation type="journal article" date="2017" name="Nature">
        <title>Genome sequence of the progenitor of the wheat D genome Aegilops tauschii.</title>
        <authorList>
            <person name="Luo M.C."/>
            <person name="Gu Y.Q."/>
            <person name="Puiu D."/>
            <person name="Wang H."/>
            <person name="Twardziok S.O."/>
            <person name="Deal K.R."/>
            <person name="Huo N."/>
            <person name="Zhu T."/>
            <person name="Wang L."/>
            <person name="Wang Y."/>
            <person name="McGuire P.E."/>
            <person name="Liu S."/>
            <person name="Long H."/>
            <person name="Ramasamy R.K."/>
            <person name="Rodriguez J.C."/>
            <person name="Van S.L."/>
            <person name="Yuan L."/>
            <person name="Wang Z."/>
            <person name="Xia Z."/>
            <person name="Xiao L."/>
            <person name="Anderson O.D."/>
            <person name="Ouyang S."/>
            <person name="Liang Y."/>
            <person name="Zimin A.V."/>
            <person name="Pertea G."/>
            <person name="Qi P."/>
            <person name="Bennetzen J.L."/>
            <person name="Dai X."/>
            <person name="Dawson M.W."/>
            <person name="Muller H.G."/>
            <person name="Kugler K."/>
            <person name="Rivarola-Duarte L."/>
            <person name="Spannagl M."/>
            <person name="Mayer K.F.X."/>
            <person name="Lu F.H."/>
            <person name="Bevan M.W."/>
            <person name="Leroy P."/>
            <person name="Li P."/>
            <person name="You F.M."/>
            <person name="Sun Q."/>
            <person name="Liu Z."/>
            <person name="Lyons E."/>
            <person name="Wicker T."/>
            <person name="Salzberg S.L."/>
            <person name="Devos K.M."/>
            <person name="Dvorak J."/>
        </authorList>
    </citation>
    <scope>NUCLEOTIDE SEQUENCE [LARGE SCALE GENOMIC DNA]</scope>
    <source>
        <strain evidence="2">cv. AL8/78</strain>
    </source>
</reference>
<evidence type="ECO:0000313" key="2">
    <source>
        <dbReference type="EnsemblPlants" id="AET6Gv20111900.11"/>
    </source>
</evidence>
<proteinExistence type="predicted"/>
<organism evidence="2 3">
    <name type="scientific">Aegilops tauschii subsp. strangulata</name>
    <name type="common">Goatgrass</name>
    <dbReference type="NCBI Taxonomy" id="200361"/>
    <lineage>
        <taxon>Eukaryota</taxon>
        <taxon>Viridiplantae</taxon>
        <taxon>Streptophyta</taxon>
        <taxon>Embryophyta</taxon>
        <taxon>Tracheophyta</taxon>
        <taxon>Spermatophyta</taxon>
        <taxon>Magnoliopsida</taxon>
        <taxon>Liliopsida</taxon>
        <taxon>Poales</taxon>
        <taxon>Poaceae</taxon>
        <taxon>BOP clade</taxon>
        <taxon>Pooideae</taxon>
        <taxon>Triticodae</taxon>
        <taxon>Triticeae</taxon>
        <taxon>Triticinae</taxon>
        <taxon>Aegilops</taxon>
    </lineage>
</organism>
<reference evidence="3" key="2">
    <citation type="journal article" date="2017" name="Nat. Plants">
        <title>The Aegilops tauschii genome reveals multiple impacts of transposons.</title>
        <authorList>
            <person name="Zhao G."/>
            <person name="Zou C."/>
            <person name="Li K."/>
            <person name="Wang K."/>
            <person name="Li T."/>
            <person name="Gao L."/>
            <person name="Zhang X."/>
            <person name="Wang H."/>
            <person name="Yang Z."/>
            <person name="Liu X."/>
            <person name="Jiang W."/>
            <person name="Mao L."/>
            <person name="Kong X."/>
            <person name="Jiao Y."/>
            <person name="Jia J."/>
        </authorList>
    </citation>
    <scope>NUCLEOTIDE SEQUENCE [LARGE SCALE GENOMIC DNA]</scope>
    <source>
        <strain evidence="3">cv. AL8/78</strain>
    </source>
</reference>
<keyword evidence="3" id="KW-1185">Reference proteome</keyword>
<feature type="region of interest" description="Disordered" evidence="1">
    <location>
        <begin position="1"/>
        <end position="48"/>
    </location>
</feature>
<dbReference type="EnsemblPlants" id="AET6Gv20111900.11">
    <property type="protein sequence ID" value="AET6Gv20111900.11"/>
    <property type="gene ID" value="AET6Gv20111900"/>
</dbReference>
<name>A0A453MW25_AEGTS</name>
<reference evidence="3" key="1">
    <citation type="journal article" date="2014" name="Science">
        <title>Ancient hybridizations among the ancestral genomes of bread wheat.</title>
        <authorList>
            <consortium name="International Wheat Genome Sequencing Consortium,"/>
            <person name="Marcussen T."/>
            <person name="Sandve S.R."/>
            <person name="Heier L."/>
            <person name="Spannagl M."/>
            <person name="Pfeifer M."/>
            <person name="Jakobsen K.S."/>
            <person name="Wulff B.B."/>
            <person name="Steuernagel B."/>
            <person name="Mayer K.F."/>
            <person name="Olsen O.A."/>
        </authorList>
    </citation>
    <scope>NUCLEOTIDE SEQUENCE [LARGE SCALE GENOMIC DNA]</scope>
    <source>
        <strain evidence="3">cv. AL8/78</strain>
    </source>
</reference>
<reference evidence="2" key="4">
    <citation type="submission" date="2019-03" db="UniProtKB">
        <authorList>
            <consortium name="EnsemblPlants"/>
        </authorList>
    </citation>
    <scope>IDENTIFICATION</scope>
</reference>
<evidence type="ECO:0000313" key="3">
    <source>
        <dbReference type="Proteomes" id="UP000015105"/>
    </source>
</evidence>